<evidence type="ECO:0000313" key="3">
    <source>
        <dbReference type="EMBL" id="AUX23551.1"/>
    </source>
</evidence>
<evidence type="ECO:0000259" key="2">
    <source>
        <dbReference type="Pfam" id="PF11141"/>
    </source>
</evidence>
<evidence type="ECO:0000313" key="4">
    <source>
        <dbReference type="Proteomes" id="UP000295781"/>
    </source>
</evidence>
<dbReference type="OrthoDB" id="5524877at2"/>
<dbReference type="InterPro" id="IPR022606">
    <property type="entry name" value="DUF2914"/>
</dbReference>
<dbReference type="Proteomes" id="UP000295781">
    <property type="component" value="Chromosome"/>
</dbReference>
<dbReference type="Pfam" id="PF11141">
    <property type="entry name" value="DUF2914"/>
    <property type="match status" value="1"/>
</dbReference>
<reference evidence="3 4" key="1">
    <citation type="submission" date="2015-09" db="EMBL/GenBank/DDBJ databases">
        <title>Sorangium comparison.</title>
        <authorList>
            <person name="Zaburannyi N."/>
            <person name="Bunk B."/>
            <person name="Overmann J."/>
            <person name="Mueller R."/>
        </authorList>
    </citation>
    <scope>NUCLEOTIDE SEQUENCE [LARGE SCALE GENOMIC DNA]</scope>
    <source>
        <strain evidence="3 4">So ceGT47</strain>
    </source>
</reference>
<evidence type="ECO:0000256" key="1">
    <source>
        <dbReference type="SAM" id="MobiDB-lite"/>
    </source>
</evidence>
<feature type="compositionally biased region" description="Basic and acidic residues" evidence="1">
    <location>
        <begin position="69"/>
        <end position="78"/>
    </location>
</feature>
<sequence length="232" mass="23904">MRILALATAALGGAASGCSDPSEAIARIVREEPPALSRAAQERPGSGPEGDAPPRSAAADGVAGAEDSGAERVAEKSASRAARGAAKERRRRSGSAMTARAADGAGRGAQIGEEDGGAVAIPELEVVRLVVSRGIASREPIEAATSFSRAEADRLYAFVELSNKEQATSEIRVTFTPPDGSAPLRIRLPVGAQRRFRTWAATRKARAAGVWSVAVSDAAGSELARASFTITK</sequence>
<feature type="compositionally biased region" description="Low complexity" evidence="1">
    <location>
        <begin position="94"/>
        <end position="110"/>
    </location>
</feature>
<organism evidence="3 4">
    <name type="scientific">Sorangium cellulosum</name>
    <name type="common">Polyangium cellulosum</name>
    <dbReference type="NCBI Taxonomy" id="56"/>
    <lineage>
        <taxon>Bacteria</taxon>
        <taxon>Pseudomonadati</taxon>
        <taxon>Myxococcota</taxon>
        <taxon>Polyangia</taxon>
        <taxon>Polyangiales</taxon>
        <taxon>Polyangiaceae</taxon>
        <taxon>Sorangium</taxon>
    </lineage>
</organism>
<protein>
    <recommendedName>
        <fullName evidence="2">DUF2914 domain-containing protein</fullName>
    </recommendedName>
</protein>
<dbReference type="RefSeq" id="WP_129348794.1">
    <property type="nucleotide sequence ID" value="NZ_CP012670.1"/>
</dbReference>
<dbReference type="EMBL" id="CP012670">
    <property type="protein sequence ID" value="AUX23551.1"/>
    <property type="molecule type" value="Genomic_DNA"/>
</dbReference>
<dbReference type="AlphaFoldDB" id="A0A4P2Q345"/>
<feature type="domain" description="DUF2914" evidence="2">
    <location>
        <begin position="185"/>
        <end position="230"/>
    </location>
</feature>
<name>A0A4P2Q345_SORCE</name>
<proteinExistence type="predicted"/>
<feature type="region of interest" description="Disordered" evidence="1">
    <location>
        <begin position="28"/>
        <end position="110"/>
    </location>
</feature>
<dbReference type="PROSITE" id="PS51257">
    <property type="entry name" value="PROKAR_LIPOPROTEIN"/>
    <property type="match status" value="1"/>
</dbReference>
<gene>
    <name evidence="3" type="ORF">SOCEGT47_040780</name>
</gene>
<accession>A0A4P2Q345</accession>